<dbReference type="InterPro" id="IPR038765">
    <property type="entry name" value="Papain-like_cys_pep_sf"/>
</dbReference>
<protein>
    <submittedName>
        <fullName evidence="1">Uncharacterized protein</fullName>
    </submittedName>
</protein>
<organism evidence="1 2">
    <name type="scientific">Lederbergia graminis</name>
    <dbReference type="NCBI Taxonomy" id="735518"/>
    <lineage>
        <taxon>Bacteria</taxon>
        <taxon>Bacillati</taxon>
        <taxon>Bacillota</taxon>
        <taxon>Bacilli</taxon>
        <taxon>Bacillales</taxon>
        <taxon>Bacillaceae</taxon>
        <taxon>Lederbergia</taxon>
    </lineage>
</organism>
<reference evidence="2" key="1">
    <citation type="journal article" date="2019" name="Int. J. Syst. Evol. Microbiol.">
        <title>The Global Catalogue of Microorganisms (GCM) 10K type strain sequencing project: providing services to taxonomists for standard genome sequencing and annotation.</title>
        <authorList>
            <consortium name="The Broad Institute Genomics Platform"/>
            <consortium name="The Broad Institute Genome Sequencing Center for Infectious Disease"/>
            <person name="Wu L."/>
            <person name="Ma J."/>
        </authorList>
    </citation>
    <scope>NUCLEOTIDE SEQUENCE [LARGE SCALE GENOMIC DNA]</scope>
    <source>
        <strain evidence="2">CGMCC 1.12237</strain>
    </source>
</reference>
<comment type="caution">
    <text evidence="1">The sequence shown here is derived from an EMBL/GenBank/DDBJ whole genome shotgun (WGS) entry which is preliminary data.</text>
</comment>
<proteinExistence type="predicted"/>
<dbReference type="Gene3D" id="3.90.1720.10">
    <property type="entry name" value="endopeptidase domain like (from Nostoc punctiforme)"/>
    <property type="match status" value="1"/>
</dbReference>
<sequence>MQGKTVYLLFTDTGSLLTKMIKLYTKQPLNHVSISFDRDLNEVYSFGRKRQWNPLIGGFVREDVRKGIFKGVDCAIYSCEVTEEEFSRMQEMVACLNKYKDYYRYNFIGLFAVALNIQLKRKNAYFCSQFVADVLQLMRQNPITKPSNLVRPQDIMAIPSLTLIYKGKLSTYVSQEQQIETNKIKPIAGFIMRRSIGTASAFFSFLKL</sequence>
<gene>
    <name evidence="1" type="ORF">ACFPM4_02530</name>
</gene>
<evidence type="ECO:0000313" key="1">
    <source>
        <dbReference type="EMBL" id="MFC5463626.1"/>
    </source>
</evidence>
<dbReference type="Proteomes" id="UP001596147">
    <property type="component" value="Unassembled WGS sequence"/>
</dbReference>
<dbReference type="EMBL" id="JBHSMC010000001">
    <property type="protein sequence ID" value="MFC5463626.1"/>
    <property type="molecule type" value="Genomic_DNA"/>
</dbReference>
<dbReference type="SUPFAM" id="SSF54001">
    <property type="entry name" value="Cysteine proteinases"/>
    <property type="match status" value="1"/>
</dbReference>
<name>A0ABW0LFL6_9BACI</name>
<accession>A0ABW0LFL6</accession>
<keyword evidence="2" id="KW-1185">Reference proteome</keyword>
<evidence type="ECO:0000313" key="2">
    <source>
        <dbReference type="Proteomes" id="UP001596147"/>
    </source>
</evidence>